<dbReference type="Proteomes" id="UP000076858">
    <property type="component" value="Unassembled WGS sequence"/>
</dbReference>
<feature type="compositionally biased region" description="Basic and acidic residues" evidence="1">
    <location>
        <begin position="62"/>
        <end position="82"/>
    </location>
</feature>
<protein>
    <submittedName>
        <fullName evidence="2">Uncharacterized protein</fullName>
    </submittedName>
</protein>
<evidence type="ECO:0000256" key="1">
    <source>
        <dbReference type="SAM" id="MobiDB-lite"/>
    </source>
</evidence>
<feature type="region of interest" description="Disordered" evidence="1">
    <location>
        <begin position="28"/>
        <end position="93"/>
    </location>
</feature>
<dbReference type="EMBL" id="LRGB01001937">
    <property type="protein sequence ID" value="KZS09926.1"/>
    <property type="molecule type" value="Genomic_DNA"/>
</dbReference>
<name>A0A164STI9_9CRUS</name>
<feature type="compositionally biased region" description="Basic residues" evidence="1">
    <location>
        <begin position="28"/>
        <end position="39"/>
    </location>
</feature>
<organism evidence="2 3">
    <name type="scientific">Daphnia magna</name>
    <dbReference type="NCBI Taxonomy" id="35525"/>
    <lineage>
        <taxon>Eukaryota</taxon>
        <taxon>Metazoa</taxon>
        <taxon>Ecdysozoa</taxon>
        <taxon>Arthropoda</taxon>
        <taxon>Crustacea</taxon>
        <taxon>Branchiopoda</taxon>
        <taxon>Diplostraca</taxon>
        <taxon>Cladocera</taxon>
        <taxon>Anomopoda</taxon>
        <taxon>Daphniidae</taxon>
        <taxon>Daphnia</taxon>
    </lineage>
</organism>
<sequence>MGHRHSVRCCGPTIRVCGDLTLAKKRSNVVKKTRKRRHAGRDTKNQVKNKKMVSKSLPTLIRKADDDDHHHHDNLPIHERGEPLLLEQSVAQP</sequence>
<gene>
    <name evidence="2" type="ORF">APZ42_025725</name>
</gene>
<reference evidence="2 3" key="1">
    <citation type="submission" date="2016-03" db="EMBL/GenBank/DDBJ databases">
        <title>EvidentialGene: Evidence-directed Construction of Genes on Genomes.</title>
        <authorList>
            <person name="Gilbert D.G."/>
            <person name="Choi J.-H."/>
            <person name="Mockaitis K."/>
            <person name="Colbourne J."/>
            <person name="Pfrender M."/>
        </authorList>
    </citation>
    <scope>NUCLEOTIDE SEQUENCE [LARGE SCALE GENOMIC DNA]</scope>
    <source>
        <strain evidence="2 3">Xinb3</strain>
        <tissue evidence="2">Complete organism</tissue>
    </source>
</reference>
<dbReference type="AlphaFoldDB" id="A0A164STI9"/>
<keyword evidence="3" id="KW-1185">Reference proteome</keyword>
<evidence type="ECO:0000313" key="2">
    <source>
        <dbReference type="EMBL" id="KZS09926.1"/>
    </source>
</evidence>
<accession>A0A164STI9</accession>
<proteinExistence type="predicted"/>
<evidence type="ECO:0000313" key="3">
    <source>
        <dbReference type="Proteomes" id="UP000076858"/>
    </source>
</evidence>
<comment type="caution">
    <text evidence="2">The sequence shown here is derived from an EMBL/GenBank/DDBJ whole genome shotgun (WGS) entry which is preliminary data.</text>
</comment>